<evidence type="ECO:0000256" key="3">
    <source>
        <dbReference type="ARBA" id="ARBA00043195"/>
    </source>
</evidence>
<evidence type="ECO:0000256" key="2">
    <source>
        <dbReference type="ARBA" id="ARBA00023239"/>
    </source>
</evidence>
<accession>A0AAW0WU29</accession>
<protein>
    <recommendedName>
        <fullName evidence="1">glutathione-specific gamma-glutamylcyclotransferase</fullName>
        <ecNumber evidence="1">4.3.2.7</ecNumber>
    </recommendedName>
    <alternativeName>
        <fullName evidence="3">Cation transport regulator-like protein 2</fullName>
    </alternativeName>
</protein>
<organism evidence="5 6">
    <name type="scientific">Cherax quadricarinatus</name>
    <name type="common">Australian red claw crayfish</name>
    <dbReference type="NCBI Taxonomy" id="27406"/>
    <lineage>
        <taxon>Eukaryota</taxon>
        <taxon>Metazoa</taxon>
        <taxon>Ecdysozoa</taxon>
        <taxon>Arthropoda</taxon>
        <taxon>Crustacea</taxon>
        <taxon>Multicrustacea</taxon>
        <taxon>Malacostraca</taxon>
        <taxon>Eumalacostraca</taxon>
        <taxon>Eucarida</taxon>
        <taxon>Decapoda</taxon>
        <taxon>Pleocyemata</taxon>
        <taxon>Astacidea</taxon>
        <taxon>Parastacoidea</taxon>
        <taxon>Parastacidae</taxon>
        <taxon>Cherax</taxon>
    </lineage>
</organism>
<dbReference type="Proteomes" id="UP001445076">
    <property type="component" value="Unassembled WGS sequence"/>
</dbReference>
<comment type="function">
    <text evidence="4">Catalyzes the cleavage of glutathione into 5-oxo-L-proline and a Cys-Gly dipeptide. Acts specifically on glutathione, but not on other gamma-glutamyl peptides.</text>
</comment>
<dbReference type="EC" id="4.3.2.7" evidence="1"/>
<evidence type="ECO:0000256" key="1">
    <source>
        <dbReference type="ARBA" id="ARBA00012344"/>
    </source>
</evidence>
<proteinExistence type="predicted"/>
<dbReference type="PANTHER" id="PTHR12192">
    <property type="entry name" value="CATION TRANSPORT PROTEIN CHAC-RELATED"/>
    <property type="match status" value="1"/>
</dbReference>
<evidence type="ECO:0000313" key="5">
    <source>
        <dbReference type="EMBL" id="KAK8730778.1"/>
    </source>
</evidence>
<dbReference type="EMBL" id="JARKIK010000063">
    <property type="protein sequence ID" value="KAK8730778.1"/>
    <property type="molecule type" value="Genomic_DNA"/>
</dbReference>
<sequence>QDQVWGIAYNIGEEDQEKVMAHLDYREKDGYHRKAVLFHPQDNSIQPWHLTLYLGADSNPFYTGPTNENTIAEIISLAAGPSGPNSEYLFQLAEAMRTFGVSDSHLFDIEAKVKNILSVV</sequence>
<comment type="caution">
    <text evidence="5">The sequence shown here is derived from an EMBL/GenBank/DDBJ whole genome shotgun (WGS) entry which is preliminary data.</text>
</comment>
<dbReference type="Pfam" id="PF04752">
    <property type="entry name" value="ChaC"/>
    <property type="match status" value="1"/>
</dbReference>
<dbReference type="GO" id="GO:0005737">
    <property type="term" value="C:cytoplasm"/>
    <property type="evidence" value="ECO:0007669"/>
    <property type="project" value="TreeGrafter"/>
</dbReference>
<name>A0AAW0WU29_CHEQU</name>
<dbReference type="GO" id="GO:0006751">
    <property type="term" value="P:glutathione catabolic process"/>
    <property type="evidence" value="ECO:0007669"/>
    <property type="project" value="InterPro"/>
</dbReference>
<feature type="non-terminal residue" evidence="5">
    <location>
        <position position="1"/>
    </location>
</feature>
<dbReference type="AlphaFoldDB" id="A0AAW0WU29"/>
<keyword evidence="2" id="KW-0456">Lyase</keyword>
<dbReference type="InterPro" id="IPR006840">
    <property type="entry name" value="ChaC"/>
</dbReference>
<gene>
    <name evidence="5" type="ORF">OTU49_007927</name>
</gene>
<dbReference type="Gene3D" id="3.10.490.10">
    <property type="entry name" value="Gamma-glutamyl cyclotransferase-like"/>
    <property type="match status" value="1"/>
</dbReference>
<evidence type="ECO:0000313" key="6">
    <source>
        <dbReference type="Proteomes" id="UP001445076"/>
    </source>
</evidence>
<reference evidence="5 6" key="1">
    <citation type="journal article" date="2024" name="BMC Genomics">
        <title>Genome assembly of redclaw crayfish (Cherax quadricarinatus) provides insights into its immune adaptation and hypoxia tolerance.</title>
        <authorList>
            <person name="Liu Z."/>
            <person name="Zheng J."/>
            <person name="Li H."/>
            <person name="Fang K."/>
            <person name="Wang S."/>
            <person name="He J."/>
            <person name="Zhou D."/>
            <person name="Weng S."/>
            <person name="Chi M."/>
            <person name="Gu Z."/>
            <person name="He J."/>
            <person name="Li F."/>
            <person name="Wang M."/>
        </authorList>
    </citation>
    <scope>NUCLEOTIDE SEQUENCE [LARGE SCALE GENOMIC DNA]</scope>
    <source>
        <strain evidence="5">ZL_2023a</strain>
    </source>
</reference>
<dbReference type="PANTHER" id="PTHR12192:SF2">
    <property type="entry name" value="GLUTATHIONE-SPECIFIC GAMMA-GLUTAMYLCYCLOTRANSFERASE 2"/>
    <property type="match status" value="1"/>
</dbReference>
<evidence type="ECO:0000256" key="4">
    <source>
        <dbReference type="ARBA" id="ARBA00045227"/>
    </source>
</evidence>
<keyword evidence="6" id="KW-1185">Reference proteome</keyword>
<dbReference type="GO" id="GO:0061928">
    <property type="term" value="F:glutathione specific gamma-glutamylcyclotransferase activity"/>
    <property type="evidence" value="ECO:0007669"/>
    <property type="project" value="UniProtKB-EC"/>
</dbReference>